<keyword evidence="1" id="KW-0472">Membrane</keyword>
<gene>
    <name evidence="2" type="ORF">BJP51_26370</name>
</gene>
<name>A0A1R0X1S4_9BACL</name>
<comment type="caution">
    <text evidence="2">The sequence shown here is derived from an EMBL/GenBank/DDBJ whole genome shotgun (WGS) entry which is preliminary data.</text>
</comment>
<keyword evidence="1" id="KW-0812">Transmembrane</keyword>
<organism evidence="2 3">
    <name type="scientific">Paenibacillus odorifer</name>
    <dbReference type="NCBI Taxonomy" id="189426"/>
    <lineage>
        <taxon>Bacteria</taxon>
        <taxon>Bacillati</taxon>
        <taxon>Bacillota</taxon>
        <taxon>Bacilli</taxon>
        <taxon>Bacillales</taxon>
        <taxon>Paenibacillaceae</taxon>
        <taxon>Paenibacillus</taxon>
    </lineage>
</organism>
<sequence length="63" mass="7349">MLNRFATKWINIFAFALMLLILISVWMNWFLPLSFIGRSLISLEAFVIIIVLIDLALKKSKHN</sequence>
<proteinExistence type="predicted"/>
<dbReference type="EMBL" id="MKQP01000040">
    <property type="protein sequence ID" value="OMD26720.1"/>
    <property type="molecule type" value="Genomic_DNA"/>
</dbReference>
<accession>A0A1R0X1S4</accession>
<protein>
    <submittedName>
        <fullName evidence="2">Uncharacterized protein</fullName>
    </submittedName>
</protein>
<feature type="transmembrane region" description="Helical" evidence="1">
    <location>
        <begin position="35"/>
        <end position="57"/>
    </location>
</feature>
<dbReference type="Proteomes" id="UP000187465">
    <property type="component" value="Unassembled WGS sequence"/>
</dbReference>
<evidence type="ECO:0000313" key="2">
    <source>
        <dbReference type="EMBL" id="OMD26720.1"/>
    </source>
</evidence>
<feature type="transmembrane region" description="Helical" evidence="1">
    <location>
        <begin position="12"/>
        <end position="29"/>
    </location>
</feature>
<evidence type="ECO:0000256" key="1">
    <source>
        <dbReference type="SAM" id="Phobius"/>
    </source>
</evidence>
<keyword evidence="1" id="KW-1133">Transmembrane helix</keyword>
<reference evidence="2 3" key="1">
    <citation type="submission" date="2016-10" db="EMBL/GenBank/DDBJ databases">
        <title>Paenibacillus species isolates.</title>
        <authorList>
            <person name="Beno S.M."/>
        </authorList>
    </citation>
    <scope>NUCLEOTIDE SEQUENCE [LARGE SCALE GENOMIC DNA]</scope>
    <source>
        <strain evidence="2 3">FSL H7-0604</strain>
    </source>
</reference>
<dbReference type="AlphaFoldDB" id="A0A1R0X1S4"/>
<evidence type="ECO:0000313" key="3">
    <source>
        <dbReference type="Proteomes" id="UP000187465"/>
    </source>
</evidence>